<dbReference type="Pfam" id="PF07734">
    <property type="entry name" value="FBA_1"/>
    <property type="match status" value="1"/>
</dbReference>
<dbReference type="PANTHER" id="PTHR31672">
    <property type="entry name" value="BNACNNG10540D PROTEIN"/>
    <property type="match status" value="1"/>
</dbReference>
<evidence type="ECO:0000256" key="1">
    <source>
        <dbReference type="SAM" id="MobiDB-lite"/>
    </source>
</evidence>
<accession>R0GB21</accession>
<gene>
    <name evidence="3" type="ORF">CARUB_v10016227mg</name>
</gene>
<dbReference type="OrthoDB" id="1077727at2759"/>
<organism evidence="3 4">
    <name type="scientific">Capsella rubella</name>
    <dbReference type="NCBI Taxonomy" id="81985"/>
    <lineage>
        <taxon>Eukaryota</taxon>
        <taxon>Viridiplantae</taxon>
        <taxon>Streptophyta</taxon>
        <taxon>Embryophyta</taxon>
        <taxon>Tracheophyta</taxon>
        <taxon>Spermatophyta</taxon>
        <taxon>Magnoliopsida</taxon>
        <taxon>eudicotyledons</taxon>
        <taxon>Gunneridae</taxon>
        <taxon>Pentapetalae</taxon>
        <taxon>rosids</taxon>
        <taxon>malvids</taxon>
        <taxon>Brassicales</taxon>
        <taxon>Brassicaceae</taxon>
        <taxon>Camelineae</taxon>
        <taxon>Capsella</taxon>
    </lineage>
</organism>
<dbReference type="KEGG" id="crb:17891135"/>
<reference evidence="4" key="1">
    <citation type="journal article" date="2013" name="Nat. Genet.">
        <title>The Capsella rubella genome and the genomic consequences of rapid mating system evolution.</title>
        <authorList>
            <person name="Slotte T."/>
            <person name="Hazzouri K.M."/>
            <person name="Agren J.A."/>
            <person name="Koenig D."/>
            <person name="Maumus F."/>
            <person name="Guo Y.L."/>
            <person name="Steige K."/>
            <person name="Platts A.E."/>
            <person name="Escobar J.S."/>
            <person name="Newman L.K."/>
            <person name="Wang W."/>
            <person name="Mandakova T."/>
            <person name="Vello E."/>
            <person name="Smith L.M."/>
            <person name="Henz S.R."/>
            <person name="Steffen J."/>
            <person name="Takuno S."/>
            <person name="Brandvain Y."/>
            <person name="Coop G."/>
            <person name="Andolfatto P."/>
            <person name="Hu T.T."/>
            <person name="Blanchette M."/>
            <person name="Clark R.M."/>
            <person name="Quesneville H."/>
            <person name="Nordborg M."/>
            <person name="Gaut B.S."/>
            <person name="Lysak M.A."/>
            <person name="Jenkins J."/>
            <person name="Grimwood J."/>
            <person name="Chapman J."/>
            <person name="Prochnik S."/>
            <person name="Shu S."/>
            <person name="Rokhsar D."/>
            <person name="Schmutz J."/>
            <person name="Weigel D."/>
            <person name="Wright S.I."/>
        </authorList>
    </citation>
    <scope>NUCLEOTIDE SEQUENCE [LARGE SCALE GENOMIC DNA]</scope>
    <source>
        <strain evidence="4">cv. Monte Gargano</strain>
    </source>
</reference>
<dbReference type="InterPro" id="IPR036047">
    <property type="entry name" value="F-box-like_dom_sf"/>
</dbReference>
<evidence type="ECO:0000313" key="4">
    <source>
        <dbReference type="Proteomes" id="UP000029121"/>
    </source>
</evidence>
<evidence type="ECO:0000313" key="3">
    <source>
        <dbReference type="EMBL" id="EOA32902.1"/>
    </source>
</evidence>
<dbReference type="STRING" id="81985.R0GB21"/>
<feature type="domain" description="F-box associated beta-propeller type 1" evidence="2">
    <location>
        <begin position="54"/>
        <end position="380"/>
    </location>
</feature>
<dbReference type="SUPFAM" id="SSF50965">
    <property type="entry name" value="Galactose oxidase, central domain"/>
    <property type="match status" value="1"/>
</dbReference>
<proteinExistence type="predicted"/>
<dbReference type="AlphaFoldDB" id="R0GB21"/>
<feature type="compositionally biased region" description="Polar residues" evidence="1">
    <location>
        <begin position="380"/>
        <end position="391"/>
    </location>
</feature>
<evidence type="ECO:0000259" key="2">
    <source>
        <dbReference type="Pfam" id="PF07734"/>
    </source>
</evidence>
<dbReference type="Proteomes" id="UP000029121">
    <property type="component" value="Unassembled WGS sequence"/>
</dbReference>
<dbReference type="NCBIfam" id="TIGR01640">
    <property type="entry name" value="F_box_assoc_1"/>
    <property type="match status" value="1"/>
</dbReference>
<name>R0GB21_9BRAS</name>
<dbReference type="InterPro" id="IPR006527">
    <property type="entry name" value="F-box-assoc_dom_typ1"/>
</dbReference>
<dbReference type="EMBL" id="KB870807">
    <property type="protein sequence ID" value="EOA32902.1"/>
    <property type="molecule type" value="Genomic_DNA"/>
</dbReference>
<dbReference type="InterPro" id="IPR017451">
    <property type="entry name" value="F-box-assoc_interact_dom"/>
</dbReference>
<dbReference type="InterPro" id="IPR011043">
    <property type="entry name" value="Gal_Oxase/kelch_b-propeller"/>
</dbReference>
<sequence>MTKMSDLSQELVDEILSRAPITSLGAVRCTKKQWNASTKDRLMCSGESKQQFLRFMVMDHRFLSMTFNLHGVLRGDGGRFVRPSIKEIGGNFDGQIDISKVFYSDGLLLCVARDNSSVLLWNPYSGETRWIQPEAPYQESDMFALGYGKDKKHKILRLYDDYYEFKVYNVESGSWGEQDHFPDWEIDSYHRGVAVNGNAYFLTRQKGVQAKHLVDYLVCFDFTSESFRYFLDMPFNKNSRNYIGTLSCVGKEKLAALYQRWDQHEIEIWISTKVEPSEVLWSKLFKVDMRPLIRFGFQREDEAGSFFIDEEKKVAVVFNLDRKSDKRSKKKRCYPTAYVFGERGYLRKVVLGEAVEARKDGYHRCPLVCSSSYVPSLVKINQNEGPQPNQNAERKTMQDKKRKRRIIR</sequence>
<dbReference type="InterPro" id="IPR050796">
    <property type="entry name" value="SCF_F-box_component"/>
</dbReference>
<feature type="region of interest" description="Disordered" evidence="1">
    <location>
        <begin position="380"/>
        <end position="408"/>
    </location>
</feature>
<dbReference type="SUPFAM" id="SSF81383">
    <property type="entry name" value="F-box domain"/>
    <property type="match status" value="1"/>
</dbReference>
<keyword evidence="4" id="KW-1185">Reference proteome</keyword>
<dbReference type="PANTHER" id="PTHR31672:SF13">
    <property type="entry name" value="F-BOX PROTEIN CPR30-LIKE"/>
    <property type="match status" value="1"/>
</dbReference>
<protein>
    <recommendedName>
        <fullName evidence="2">F-box associated beta-propeller type 1 domain-containing protein</fullName>
    </recommendedName>
</protein>